<feature type="transmembrane region" description="Helical" evidence="5">
    <location>
        <begin position="458"/>
        <end position="480"/>
    </location>
</feature>
<dbReference type="Gene3D" id="1.20.1250.20">
    <property type="entry name" value="MFS general substrate transporter like domains"/>
    <property type="match status" value="1"/>
</dbReference>
<accession>F8GWB3</accession>
<reference evidence="7 8" key="1">
    <citation type="journal article" date="2011" name="J. Bacteriol.">
        <title>Complete genome sequence of the type strain Cupriavidus necator N-1.</title>
        <authorList>
            <person name="Poehlein A."/>
            <person name="Kusian B."/>
            <person name="Friedrich B."/>
            <person name="Daniel R."/>
            <person name="Bowien B."/>
        </authorList>
    </citation>
    <scope>NUCLEOTIDE SEQUENCE [LARGE SCALE GENOMIC DNA]</scope>
    <source>
        <strain evidence="8">ATCC 43291 / DSM 13513 / CCUG 52238 / LMG 8453 / N-1</strain>
        <plasmid evidence="7 8">pBB1</plasmid>
    </source>
</reference>
<comment type="subcellular location">
    <subcellularLocation>
        <location evidence="1">Membrane</location>
        <topology evidence="1">Multi-pass membrane protein</topology>
    </subcellularLocation>
</comment>
<evidence type="ECO:0000256" key="4">
    <source>
        <dbReference type="ARBA" id="ARBA00023136"/>
    </source>
</evidence>
<feature type="transmembrane region" description="Helical" evidence="5">
    <location>
        <begin position="194"/>
        <end position="214"/>
    </location>
</feature>
<evidence type="ECO:0000256" key="5">
    <source>
        <dbReference type="SAM" id="Phobius"/>
    </source>
</evidence>
<dbReference type="InterPro" id="IPR036259">
    <property type="entry name" value="MFS_trans_sf"/>
</dbReference>
<dbReference type="InterPro" id="IPR011701">
    <property type="entry name" value="MFS"/>
</dbReference>
<feature type="transmembrane region" description="Helical" evidence="5">
    <location>
        <begin position="106"/>
        <end position="129"/>
    </location>
</feature>
<feature type="transmembrane region" description="Helical" evidence="5">
    <location>
        <begin position="299"/>
        <end position="319"/>
    </location>
</feature>
<dbReference type="Proteomes" id="UP000006798">
    <property type="component" value="Plasmid pBB1"/>
</dbReference>
<keyword evidence="2 5" id="KW-0812">Transmembrane</keyword>
<feature type="transmembrane region" description="Helical" evidence="5">
    <location>
        <begin position="433"/>
        <end position="452"/>
    </location>
</feature>
<dbReference type="HOGENOM" id="CLU_000960_28_2_4"/>
<feature type="transmembrane region" description="Helical" evidence="5">
    <location>
        <begin position="389"/>
        <end position="412"/>
    </location>
</feature>
<dbReference type="GO" id="GO:0022857">
    <property type="term" value="F:transmembrane transporter activity"/>
    <property type="evidence" value="ECO:0007669"/>
    <property type="project" value="InterPro"/>
</dbReference>
<dbReference type="EMBL" id="CP002879">
    <property type="protein sequence ID" value="AEI81688.1"/>
    <property type="molecule type" value="Genomic_DNA"/>
</dbReference>
<feature type="transmembrane region" description="Helical" evidence="5">
    <location>
        <begin position="258"/>
        <end position="278"/>
    </location>
</feature>
<keyword evidence="4 5" id="KW-0472">Membrane</keyword>
<evidence type="ECO:0000256" key="3">
    <source>
        <dbReference type="ARBA" id="ARBA00022989"/>
    </source>
</evidence>
<gene>
    <name evidence="7" type="ordered locus">CNE_BB1p02640</name>
</gene>
<feature type="transmembrane region" description="Helical" evidence="5">
    <location>
        <begin position="43"/>
        <end position="64"/>
    </location>
</feature>
<feature type="transmembrane region" description="Helical" evidence="5">
    <location>
        <begin position="359"/>
        <end position="377"/>
    </location>
</feature>
<dbReference type="GO" id="GO:0016020">
    <property type="term" value="C:membrane"/>
    <property type="evidence" value="ECO:0007669"/>
    <property type="project" value="UniProtKB-SubCell"/>
</dbReference>
<evidence type="ECO:0000313" key="7">
    <source>
        <dbReference type="EMBL" id="AEI81688.1"/>
    </source>
</evidence>
<evidence type="ECO:0000256" key="1">
    <source>
        <dbReference type="ARBA" id="ARBA00004141"/>
    </source>
</evidence>
<dbReference type="AlphaFoldDB" id="F8GWB3"/>
<evidence type="ECO:0000313" key="8">
    <source>
        <dbReference type="Proteomes" id="UP000006798"/>
    </source>
</evidence>
<feature type="transmembrane region" description="Helical" evidence="5">
    <location>
        <begin position="135"/>
        <end position="156"/>
    </location>
</feature>
<geneLocation type="plasmid" evidence="7 8">
    <name>pBB1</name>
</geneLocation>
<dbReference type="SUPFAM" id="SSF103473">
    <property type="entry name" value="MFS general substrate transporter"/>
    <property type="match status" value="1"/>
</dbReference>
<dbReference type="InterPro" id="IPR020846">
    <property type="entry name" value="MFS_dom"/>
</dbReference>
<feature type="transmembrane region" description="Helical" evidence="5">
    <location>
        <begin position="163"/>
        <end position="188"/>
    </location>
</feature>
<evidence type="ECO:0000259" key="6">
    <source>
        <dbReference type="PROSITE" id="PS50850"/>
    </source>
</evidence>
<sequence length="500" mass="51935">MHTDIRKSPMTNPDRPATALSASVALALQNAHPASPWPVFWVASVAVFLVSMDGTMLFAAFSALRAGFPHATAADLSWVLNAYTVAYAATLIPSGGLADKHGRKKIFLGGVGLFLAASVACGLAVSVGWLVAARVLQAIGAALLTPASLSLVLAAFPTSKRAVAISLWGAVGALAAAVGPSLGAFVIASVGWQWAFYLNLPLGIVAMWRGATLLTETKQQASTRPLDLFGMSLLIVGTGALALSIVQSESPAWSRHELLGVAGVGLMSIVGFVAWARVATSPLVDLALFRNRAYRYANLATLSFGIAFSMMFFAFFFYMSSIWHYSLPLAGLAITPGPLLVIPVAAMSGRIASRHGHRPLLVAGSLLYATSALWFLLVPGIEPAYLSQWLPGMLLSGVGVGMVLPSLAGAAVSRLPADHYAVGGAINQAIRQIGSVMGVALTVLLLGSTGLQRADFNAVYLCHMSLALVTAALCLPVNTLSAAIAKTKTRDAGSSPEATA</sequence>
<dbReference type="PANTHER" id="PTHR42718">
    <property type="entry name" value="MAJOR FACILITATOR SUPERFAMILY MULTIDRUG TRANSPORTER MFSC"/>
    <property type="match status" value="1"/>
</dbReference>
<dbReference type="Gene3D" id="1.20.1720.10">
    <property type="entry name" value="Multidrug resistance protein D"/>
    <property type="match status" value="1"/>
</dbReference>
<protein>
    <recommendedName>
        <fullName evidence="6">Major facilitator superfamily (MFS) profile domain-containing protein</fullName>
    </recommendedName>
</protein>
<feature type="transmembrane region" description="Helical" evidence="5">
    <location>
        <begin position="325"/>
        <end position="347"/>
    </location>
</feature>
<feature type="transmembrane region" description="Helical" evidence="5">
    <location>
        <begin position="226"/>
        <end position="246"/>
    </location>
</feature>
<organism evidence="7 8">
    <name type="scientific">Cupriavidus necator (strain ATCC 43291 / DSM 13513 / CCUG 52238 / LMG 8453 / N-1)</name>
    <name type="common">Ralstonia eutropha</name>
    <dbReference type="NCBI Taxonomy" id="1042878"/>
    <lineage>
        <taxon>Bacteria</taxon>
        <taxon>Pseudomonadati</taxon>
        <taxon>Pseudomonadota</taxon>
        <taxon>Betaproteobacteria</taxon>
        <taxon>Burkholderiales</taxon>
        <taxon>Burkholderiaceae</taxon>
        <taxon>Cupriavidus</taxon>
    </lineage>
</organism>
<evidence type="ECO:0000256" key="2">
    <source>
        <dbReference type="ARBA" id="ARBA00022692"/>
    </source>
</evidence>
<keyword evidence="7" id="KW-0614">Plasmid</keyword>
<name>F8GWB3_CUPNN</name>
<dbReference type="PROSITE" id="PS50850">
    <property type="entry name" value="MFS"/>
    <property type="match status" value="1"/>
</dbReference>
<feature type="domain" description="Major facilitator superfamily (MFS) profile" evidence="6">
    <location>
        <begin position="39"/>
        <end position="490"/>
    </location>
</feature>
<dbReference type="KEGG" id="cnc:CNE_BB1p02640"/>
<dbReference type="Pfam" id="PF07690">
    <property type="entry name" value="MFS_1"/>
    <property type="match status" value="1"/>
</dbReference>
<proteinExistence type="predicted"/>
<dbReference type="PANTHER" id="PTHR42718:SF48">
    <property type="entry name" value="CONSERVED TWO-DOMAIN MEMBRANE PROTEIN-RELATED"/>
    <property type="match status" value="1"/>
</dbReference>
<dbReference type="CDD" id="cd17321">
    <property type="entry name" value="MFS_MMR_MDR_like"/>
    <property type="match status" value="1"/>
</dbReference>
<keyword evidence="3 5" id="KW-1133">Transmembrane helix</keyword>